<evidence type="ECO:0000256" key="7">
    <source>
        <dbReference type="ARBA" id="ARBA00023136"/>
    </source>
</evidence>
<comment type="caution">
    <text evidence="10">The sequence shown here is derived from an EMBL/GenBank/DDBJ whole genome shotgun (WGS) entry which is preliminary data.</text>
</comment>
<name>A0A087D900_9BIFI</name>
<evidence type="ECO:0000256" key="6">
    <source>
        <dbReference type="ARBA" id="ARBA00022989"/>
    </source>
</evidence>
<dbReference type="InterPro" id="IPR043429">
    <property type="entry name" value="ArtM/GltK/GlnP/TcyL/YhdX-like"/>
</dbReference>
<evidence type="ECO:0000313" key="10">
    <source>
        <dbReference type="EMBL" id="KFI92000.1"/>
    </source>
</evidence>
<keyword evidence="4 8" id="KW-0812">Transmembrane</keyword>
<dbReference type="CDD" id="cd06261">
    <property type="entry name" value="TM_PBP2"/>
    <property type="match status" value="1"/>
</dbReference>
<keyword evidence="6 8" id="KW-1133">Transmembrane helix</keyword>
<proteinExistence type="inferred from homology"/>
<dbReference type="NCBIfam" id="TIGR01726">
    <property type="entry name" value="HEQRo_perm_3TM"/>
    <property type="match status" value="1"/>
</dbReference>
<keyword evidence="3" id="KW-1003">Cell membrane</keyword>
<evidence type="ECO:0000256" key="4">
    <source>
        <dbReference type="ARBA" id="ARBA00022692"/>
    </source>
</evidence>
<dbReference type="Proteomes" id="UP000029033">
    <property type="component" value="Unassembled WGS sequence"/>
</dbReference>
<feature type="transmembrane region" description="Helical" evidence="8">
    <location>
        <begin position="20"/>
        <end position="43"/>
    </location>
</feature>
<dbReference type="PANTHER" id="PTHR30614">
    <property type="entry name" value="MEMBRANE COMPONENT OF AMINO ACID ABC TRANSPORTER"/>
    <property type="match status" value="1"/>
</dbReference>
<dbReference type="PANTHER" id="PTHR30614:SF0">
    <property type="entry name" value="L-CYSTINE TRANSPORT SYSTEM PERMEASE PROTEIN TCYL"/>
    <property type="match status" value="1"/>
</dbReference>
<protein>
    <submittedName>
        <fullName evidence="10">Amino acid ABC transporter permease</fullName>
    </submittedName>
</protein>
<dbReference type="GeneID" id="85165790"/>
<dbReference type="InterPro" id="IPR010065">
    <property type="entry name" value="AA_ABC_transptr_permease_3TM"/>
</dbReference>
<evidence type="ECO:0000259" key="9">
    <source>
        <dbReference type="PROSITE" id="PS50928"/>
    </source>
</evidence>
<dbReference type="PROSITE" id="PS50928">
    <property type="entry name" value="ABC_TM1"/>
    <property type="match status" value="1"/>
</dbReference>
<keyword evidence="11" id="KW-1185">Reference proteome</keyword>
<dbReference type="SUPFAM" id="SSF161098">
    <property type="entry name" value="MetI-like"/>
    <property type="match status" value="1"/>
</dbReference>
<dbReference type="InterPro" id="IPR035906">
    <property type="entry name" value="MetI-like_sf"/>
</dbReference>
<dbReference type="InterPro" id="IPR000515">
    <property type="entry name" value="MetI-like"/>
</dbReference>
<evidence type="ECO:0000256" key="5">
    <source>
        <dbReference type="ARBA" id="ARBA00022970"/>
    </source>
</evidence>
<evidence type="ECO:0000313" key="11">
    <source>
        <dbReference type="Proteomes" id="UP000029033"/>
    </source>
</evidence>
<keyword evidence="7 8" id="KW-0472">Membrane</keyword>
<dbReference type="STRING" id="158787.BSCA_2444"/>
<evidence type="ECO:0000256" key="2">
    <source>
        <dbReference type="ARBA" id="ARBA00022448"/>
    </source>
</evidence>
<dbReference type="GO" id="GO:0022857">
    <property type="term" value="F:transmembrane transporter activity"/>
    <property type="evidence" value="ECO:0007669"/>
    <property type="project" value="InterPro"/>
</dbReference>
<evidence type="ECO:0000256" key="8">
    <source>
        <dbReference type="RuleBase" id="RU363032"/>
    </source>
</evidence>
<sequence>MQIFDVPLAMHSWWPLIQKGLLVSLPMAVVSFAIGLVLAVFVAMAKLSRNPVAKAIGTAFVSVIRGTPLLIQLYLPFYVLPALTGITIPPATSAILALSLNVAGYAGETIRGSINAVPQGQWEAARIIGLDRMQSLRRIILPQAFRISVAPLSNTFIGLVKDTSLTSIVMVTEMLREAQRIATPTYEFTTVYIVAAIIYWIICTPLSFAQKRLEERLDRTYAKAS</sequence>
<dbReference type="Pfam" id="PF00528">
    <property type="entry name" value="BPD_transp_1"/>
    <property type="match status" value="1"/>
</dbReference>
<comment type="subcellular location">
    <subcellularLocation>
        <location evidence="1 8">Cell membrane</location>
        <topology evidence="1 8">Multi-pass membrane protein</topology>
    </subcellularLocation>
</comment>
<reference evidence="10 11" key="1">
    <citation type="submission" date="2014-03" db="EMBL/GenBank/DDBJ databases">
        <title>Genomics of Bifidobacteria.</title>
        <authorList>
            <person name="Ventura M."/>
            <person name="Milani C."/>
            <person name="Lugli G.A."/>
        </authorList>
    </citation>
    <scope>NUCLEOTIDE SEQUENCE [LARGE SCALE GENOMIC DNA]</scope>
    <source>
        <strain evidence="10 11">LMG 21589</strain>
    </source>
</reference>
<evidence type="ECO:0000256" key="3">
    <source>
        <dbReference type="ARBA" id="ARBA00022475"/>
    </source>
</evidence>
<feature type="transmembrane region" description="Helical" evidence="8">
    <location>
        <begin position="190"/>
        <end position="209"/>
    </location>
</feature>
<dbReference type="GO" id="GO:0043190">
    <property type="term" value="C:ATP-binding cassette (ABC) transporter complex"/>
    <property type="evidence" value="ECO:0007669"/>
    <property type="project" value="InterPro"/>
</dbReference>
<organism evidence="10 11">
    <name type="scientific">Bifidobacterium scardovii</name>
    <dbReference type="NCBI Taxonomy" id="158787"/>
    <lineage>
        <taxon>Bacteria</taxon>
        <taxon>Bacillati</taxon>
        <taxon>Actinomycetota</taxon>
        <taxon>Actinomycetes</taxon>
        <taxon>Bifidobacteriales</taxon>
        <taxon>Bifidobacteriaceae</taxon>
        <taxon>Bifidobacterium</taxon>
    </lineage>
</organism>
<dbReference type="OrthoDB" id="92598at2"/>
<gene>
    <name evidence="10" type="ORF">BSCA_2444</name>
</gene>
<keyword evidence="5" id="KW-0029">Amino-acid transport</keyword>
<evidence type="ECO:0000256" key="1">
    <source>
        <dbReference type="ARBA" id="ARBA00004651"/>
    </source>
</evidence>
<dbReference type="AlphaFoldDB" id="A0A087D900"/>
<comment type="similarity">
    <text evidence="8">Belongs to the binding-protein-dependent transport system permease family.</text>
</comment>
<dbReference type="GO" id="GO:0006865">
    <property type="term" value="P:amino acid transport"/>
    <property type="evidence" value="ECO:0007669"/>
    <property type="project" value="UniProtKB-KW"/>
</dbReference>
<feature type="domain" description="ABC transmembrane type-1" evidence="9">
    <location>
        <begin position="21"/>
        <end position="210"/>
    </location>
</feature>
<dbReference type="EMBL" id="JGZO01000018">
    <property type="protein sequence ID" value="KFI92000.1"/>
    <property type="molecule type" value="Genomic_DNA"/>
</dbReference>
<dbReference type="Gene3D" id="1.10.3720.10">
    <property type="entry name" value="MetI-like"/>
    <property type="match status" value="1"/>
</dbReference>
<dbReference type="eggNOG" id="COG0765">
    <property type="taxonomic scope" value="Bacteria"/>
</dbReference>
<feature type="transmembrane region" description="Helical" evidence="8">
    <location>
        <begin position="55"/>
        <end position="75"/>
    </location>
</feature>
<accession>A0A087D900</accession>
<keyword evidence="2 8" id="KW-0813">Transport</keyword>
<dbReference type="RefSeq" id="WP_033519024.1">
    <property type="nucleotide sequence ID" value="NZ_CAUPKV010000020.1"/>
</dbReference>